<evidence type="ECO:0000313" key="8">
    <source>
        <dbReference type="Proteomes" id="UP001343257"/>
    </source>
</evidence>
<reference evidence="7 8" key="1">
    <citation type="submission" date="2023-03" db="EMBL/GenBank/DDBJ databases">
        <title>Bacillus Genome Sequencing.</title>
        <authorList>
            <person name="Dunlap C."/>
        </authorList>
    </citation>
    <scope>NUCLEOTIDE SEQUENCE [LARGE SCALE GENOMIC DNA]</scope>
    <source>
        <strain evidence="7 8">NRS-52</strain>
    </source>
</reference>
<name>A0ABU6Q1Q0_9BACL</name>
<evidence type="ECO:0000313" key="7">
    <source>
        <dbReference type="EMBL" id="MED5021059.1"/>
    </source>
</evidence>
<dbReference type="Gene3D" id="1.20.1560.10">
    <property type="entry name" value="ABC transporter type 1, transmembrane domain"/>
    <property type="match status" value="1"/>
</dbReference>
<feature type="transmembrane region" description="Helical" evidence="5">
    <location>
        <begin position="161"/>
        <end position="181"/>
    </location>
</feature>
<dbReference type="RefSeq" id="WP_328282451.1">
    <property type="nucleotide sequence ID" value="NZ_JARTLD010000109.1"/>
</dbReference>
<dbReference type="PANTHER" id="PTHR43394">
    <property type="entry name" value="ATP-DEPENDENT PERMEASE MDL1, MITOCHONDRIAL"/>
    <property type="match status" value="1"/>
</dbReference>
<evidence type="ECO:0000256" key="2">
    <source>
        <dbReference type="ARBA" id="ARBA00022692"/>
    </source>
</evidence>
<comment type="caution">
    <text evidence="7">The sequence shown here is derived from an EMBL/GenBank/DDBJ whole genome shotgun (WGS) entry which is preliminary data.</text>
</comment>
<keyword evidence="3 5" id="KW-1133">Transmembrane helix</keyword>
<dbReference type="InterPro" id="IPR027417">
    <property type="entry name" value="P-loop_NTPase"/>
</dbReference>
<comment type="subcellular location">
    <subcellularLocation>
        <location evidence="1">Cell membrane</location>
        <topology evidence="1">Multi-pass membrane protein</topology>
    </subcellularLocation>
</comment>
<evidence type="ECO:0000259" key="6">
    <source>
        <dbReference type="PROSITE" id="PS50929"/>
    </source>
</evidence>
<evidence type="ECO:0000256" key="3">
    <source>
        <dbReference type="ARBA" id="ARBA00022989"/>
    </source>
</evidence>
<keyword evidence="2 5" id="KW-0812">Transmembrane</keyword>
<dbReference type="Proteomes" id="UP001343257">
    <property type="component" value="Unassembled WGS sequence"/>
</dbReference>
<dbReference type="PROSITE" id="PS50929">
    <property type="entry name" value="ABC_TM1F"/>
    <property type="match status" value="1"/>
</dbReference>
<dbReference type="SUPFAM" id="SSF52540">
    <property type="entry name" value="P-loop containing nucleoside triphosphate hydrolases"/>
    <property type="match status" value="1"/>
</dbReference>
<gene>
    <name evidence="7" type="primary">cydC</name>
    <name evidence="7" type="ORF">P9847_27730</name>
</gene>
<feature type="transmembrane region" description="Helical" evidence="5">
    <location>
        <begin position="135"/>
        <end position="155"/>
    </location>
</feature>
<sequence>MRHEGWLLPYVRTYWGRFLIIIALGCLTLLTASMLMFTSGFLISKAALRPENILMVYVPIVLVRTFGIGRAVVHYVERLVSHDAVLRIVALMRTRLYRILEPQALFISSRFRTGDMLGVLSDDIQYLQDVYLRTVFPSVVALVMYIGSIAALGWFDVRFALFMALYVFILVAVLPWVSLLLTKAKSRLSKQQRSRLYTRLTDAVLGMSDWVISGRQSQFLAAYEAEEREAARVNGQLKRWARWRQLIGQAVIGLSVITMTVWAAREYAGGHIPATLIAAFVLVVFPIMDAFMPVSDAMEKIPSYQSSLQRLREIEAAAGEYGGNGSTAAGISLEEVRRLAASDVHLKVQNVSFRYDDASPWSLQDVSLDLPQGKRIAIIGRSGAGKSTLLKLIEGALAPSAGTVSLSGVDASAIGERMPQLVSVLNQSPHLFDTTVANNIRLGDRDAEDDQIRRAAAQVKLDRLIESLPLGYRTPMHETGPVSYTHLT</sequence>
<dbReference type="NCBIfam" id="TIGR02868">
    <property type="entry name" value="CydC"/>
    <property type="match status" value="1"/>
</dbReference>
<dbReference type="InterPro" id="IPR003439">
    <property type="entry name" value="ABC_transporter-like_ATP-bd"/>
</dbReference>
<feature type="domain" description="ABC transmembrane type-1" evidence="6">
    <location>
        <begin position="19"/>
        <end position="303"/>
    </location>
</feature>
<dbReference type="EMBL" id="JARTLD010000109">
    <property type="protein sequence ID" value="MED5021059.1"/>
    <property type="molecule type" value="Genomic_DNA"/>
</dbReference>
<evidence type="ECO:0000256" key="4">
    <source>
        <dbReference type="ARBA" id="ARBA00023136"/>
    </source>
</evidence>
<accession>A0ABU6Q1Q0</accession>
<dbReference type="InterPro" id="IPR039421">
    <property type="entry name" value="Type_1_exporter"/>
</dbReference>
<dbReference type="InterPro" id="IPR036640">
    <property type="entry name" value="ABC1_TM_sf"/>
</dbReference>
<feature type="transmembrane region" description="Helical" evidence="5">
    <location>
        <begin position="20"/>
        <end position="43"/>
    </location>
</feature>
<dbReference type="Gene3D" id="3.40.50.300">
    <property type="entry name" value="P-loop containing nucleotide triphosphate hydrolases"/>
    <property type="match status" value="1"/>
</dbReference>
<dbReference type="Pfam" id="PF00664">
    <property type="entry name" value="ABC_membrane"/>
    <property type="match status" value="1"/>
</dbReference>
<keyword evidence="8" id="KW-1185">Reference proteome</keyword>
<evidence type="ECO:0000256" key="5">
    <source>
        <dbReference type="SAM" id="Phobius"/>
    </source>
</evidence>
<organism evidence="7 8">
    <name type="scientific">Paenibacillus chibensis</name>
    <dbReference type="NCBI Taxonomy" id="59846"/>
    <lineage>
        <taxon>Bacteria</taxon>
        <taxon>Bacillati</taxon>
        <taxon>Bacillota</taxon>
        <taxon>Bacilli</taxon>
        <taxon>Bacillales</taxon>
        <taxon>Paenibacillaceae</taxon>
        <taxon>Paenibacillus</taxon>
    </lineage>
</organism>
<dbReference type="InterPro" id="IPR014223">
    <property type="entry name" value="ABC_CydC/D"/>
</dbReference>
<proteinExistence type="predicted"/>
<feature type="transmembrane region" description="Helical" evidence="5">
    <location>
        <begin position="246"/>
        <end position="264"/>
    </location>
</feature>
<protein>
    <submittedName>
        <fullName evidence="7">Thiol reductant ABC exporter subunit CydC</fullName>
    </submittedName>
</protein>
<feature type="non-terminal residue" evidence="7">
    <location>
        <position position="488"/>
    </location>
</feature>
<dbReference type="Pfam" id="PF00005">
    <property type="entry name" value="ABC_tran"/>
    <property type="match status" value="1"/>
</dbReference>
<dbReference type="InterPro" id="IPR011527">
    <property type="entry name" value="ABC1_TM_dom"/>
</dbReference>
<dbReference type="PANTHER" id="PTHR43394:SF1">
    <property type="entry name" value="ATP-BINDING CASSETTE SUB-FAMILY B MEMBER 10, MITOCHONDRIAL"/>
    <property type="match status" value="1"/>
</dbReference>
<evidence type="ECO:0000256" key="1">
    <source>
        <dbReference type="ARBA" id="ARBA00004651"/>
    </source>
</evidence>
<keyword evidence="4 5" id="KW-0472">Membrane</keyword>
<dbReference type="SUPFAM" id="SSF90123">
    <property type="entry name" value="ABC transporter transmembrane region"/>
    <property type="match status" value="1"/>
</dbReference>
<feature type="transmembrane region" description="Helical" evidence="5">
    <location>
        <begin position="270"/>
        <end position="291"/>
    </location>
</feature>